<feature type="signal peptide" evidence="1">
    <location>
        <begin position="1"/>
        <end position="31"/>
    </location>
</feature>
<dbReference type="RefSeq" id="WP_386763488.1">
    <property type="nucleotide sequence ID" value="NZ_JBHSTI010000002.1"/>
</dbReference>
<proteinExistence type="predicted"/>
<sequence length="133" mass="13422">MLSIRNTAALGAAAASLVLVAGVVVTAPASAKSTDVIATGSCTGGSNYKLKAKPDNGALQVEWEVDQNRNGQVWTWAITHDGVTKASGRATTQAPSGSFSVTRRVVNAAGTHTISGAARNAATGEVCRGSLVI</sequence>
<reference evidence="3" key="1">
    <citation type="journal article" date="2019" name="Int. J. Syst. Evol. Microbiol.">
        <title>The Global Catalogue of Microorganisms (GCM) 10K type strain sequencing project: providing services to taxonomists for standard genome sequencing and annotation.</title>
        <authorList>
            <consortium name="The Broad Institute Genomics Platform"/>
            <consortium name="The Broad Institute Genome Sequencing Center for Infectious Disease"/>
            <person name="Wu L."/>
            <person name="Ma J."/>
        </authorList>
    </citation>
    <scope>NUCLEOTIDE SEQUENCE [LARGE SCALE GENOMIC DNA]</scope>
    <source>
        <strain evidence="3">CGMCC 4.7317</strain>
    </source>
</reference>
<accession>A0ABW1SWP2</accession>
<feature type="chain" id="PRO_5046832494" evidence="1">
    <location>
        <begin position="32"/>
        <end position="133"/>
    </location>
</feature>
<name>A0ABW1SWP2_9ACTN</name>
<gene>
    <name evidence="2" type="ORF">ACFQGU_01025</name>
</gene>
<dbReference type="Proteomes" id="UP001596138">
    <property type="component" value="Unassembled WGS sequence"/>
</dbReference>
<evidence type="ECO:0000313" key="2">
    <source>
        <dbReference type="EMBL" id="MFC6236442.1"/>
    </source>
</evidence>
<evidence type="ECO:0000256" key="1">
    <source>
        <dbReference type="SAM" id="SignalP"/>
    </source>
</evidence>
<comment type="caution">
    <text evidence="2">The sequence shown here is derived from an EMBL/GenBank/DDBJ whole genome shotgun (WGS) entry which is preliminary data.</text>
</comment>
<evidence type="ECO:0000313" key="3">
    <source>
        <dbReference type="Proteomes" id="UP001596138"/>
    </source>
</evidence>
<organism evidence="2 3">
    <name type="scientific">Longivirga aurantiaca</name>
    <dbReference type="NCBI Taxonomy" id="1837743"/>
    <lineage>
        <taxon>Bacteria</taxon>
        <taxon>Bacillati</taxon>
        <taxon>Actinomycetota</taxon>
        <taxon>Actinomycetes</taxon>
        <taxon>Sporichthyales</taxon>
        <taxon>Sporichthyaceae</taxon>
        <taxon>Longivirga</taxon>
    </lineage>
</organism>
<keyword evidence="3" id="KW-1185">Reference proteome</keyword>
<keyword evidence="1" id="KW-0732">Signal</keyword>
<dbReference type="EMBL" id="JBHSTI010000002">
    <property type="protein sequence ID" value="MFC6236442.1"/>
    <property type="molecule type" value="Genomic_DNA"/>
</dbReference>
<protein>
    <submittedName>
        <fullName evidence="2">Uncharacterized protein</fullName>
    </submittedName>
</protein>